<reference evidence="5 6" key="1">
    <citation type="submission" date="2018-03" db="EMBL/GenBank/DDBJ databases">
        <authorList>
            <person name="Keele B.F."/>
        </authorList>
    </citation>
    <scope>NUCLEOTIDE SEQUENCE [LARGE SCALE GENOMIC DNA]</scope>
    <source>
        <strain evidence="5 6">CECT 8626</strain>
    </source>
</reference>
<dbReference type="Gene3D" id="3.40.50.2300">
    <property type="match status" value="1"/>
</dbReference>
<evidence type="ECO:0000313" key="6">
    <source>
        <dbReference type="Proteomes" id="UP000244924"/>
    </source>
</evidence>
<keyword evidence="2" id="KW-0238">DNA-binding</keyword>
<dbReference type="SUPFAM" id="SSF46894">
    <property type="entry name" value="C-terminal effector domain of the bipartite response regulators"/>
    <property type="match status" value="1"/>
</dbReference>
<dbReference type="SMART" id="SM00421">
    <property type="entry name" value="HTH_LUXR"/>
    <property type="match status" value="1"/>
</dbReference>
<evidence type="ECO:0000256" key="1">
    <source>
        <dbReference type="ARBA" id="ARBA00023015"/>
    </source>
</evidence>
<dbReference type="InterPro" id="IPR000792">
    <property type="entry name" value="Tscrpt_reg_LuxR_C"/>
</dbReference>
<dbReference type="Proteomes" id="UP000244924">
    <property type="component" value="Unassembled WGS sequence"/>
</dbReference>
<name>A0A2R8BKR1_9RHOB</name>
<dbReference type="EMBL" id="OMOQ01000002">
    <property type="protein sequence ID" value="SPH23958.1"/>
    <property type="molecule type" value="Genomic_DNA"/>
</dbReference>
<dbReference type="PRINTS" id="PR00038">
    <property type="entry name" value="HTHLUXR"/>
</dbReference>
<evidence type="ECO:0000256" key="2">
    <source>
        <dbReference type="ARBA" id="ARBA00023125"/>
    </source>
</evidence>
<accession>A0A2R8BKR1</accession>
<dbReference type="PANTHER" id="PTHR44688:SF16">
    <property type="entry name" value="DNA-BINDING TRANSCRIPTIONAL ACTIVATOR DEVR_DOSR"/>
    <property type="match status" value="1"/>
</dbReference>
<sequence length="239" mass="25833">MNVLIYSENRLFGECLERGLSREKDVTRVVFASDIPRLAELNSECPGSAILVDLSSIDGPVVVEALMACAPDACFVALGVDEADGEALLDCARLGFAGVAPTGTALSELSGIIRSACRGEVKLAPRAAAGLFQKLHTSLGPRTVEDWPEVETLTRREREVCGLVCDGLSNKEIANELNRSIGTVKNHVHAILEKLEVPRRGAIPGRVMRAEPSGAPWRNSGACSRGEHRFELRYPSQKR</sequence>
<protein>
    <submittedName>
        <fullName evidence="5">Transcriptional regulatory protein DesR</fullName>
    </submittedName>
</protein>
<dbReference type="GO" id="GO:0003677">
    <property type="term" value="F:DNA binding"/>
    <property type="evidence" value="ECO:0007669"/>
    <property type="project" value="UniProtKB-KW"/>
</dbReference>
<dbReference type="OrthoDB" id="54411at2"/>
<dbReference type="RefSeq" id="WP_108854020.1">
    <property type="nucleotide sequence ID" value="NZ_OMOQ01000002.1"/>
</dbReference>
<dbReference type="CDD" id="cd06170">
    <property type="entry name" value="LuxR_C_like"/>
    <property type="match status" value="1"/>
</dbReference>
<dbReference type="PROSITE" id="PS50043">
    <property type="entry name" value="HTH_LUXR_2"/>
    <property type="match status" value="1"/>
</dbReference>
<keyword evidence="1" id="KW-0805">Transcription regulation</keyword>
<dbReference type="PANTHER" id="PTHR44688">
    <property type="entry name" value="DNA-BINDING TRANSCRIPTIONAL ACTIVATOR DEVR_DOSR"/>
    <property type="match status" value="1"/>
</dbReference>
<feature type="domain" description="HTH luxR-type" evidence="4">
    <location>
        <begin position="146"/>
        <end position="214"/>
    </location>
</feature>
<evidence type="ECO:0000313" key="5">
    <source>
        <dbReference type="EMBL" id="SPH23958.1"/>
    </source>
</evidence>
<dbReference type="InterPro" id="IPR016032">
    <property type="entry name" value="Sig_transdc_resp-reg_C-effctor"/>
</dbReference>
<keyword evidence="3" id="KW-0804">Transcription</keyword>
<evidence type="ECO:0000256" key="3">
    <source>
        <dbReference type="ARBA" id="ARBA00023163"/>
    </source>
</evidence>
<proteinExistence type="predicted"/>
<dbReference type="AlphaFoldDB" id="A0A2R8BKR1"/>
<evidence type="ECO:0000259" key="4">
    <source>
        <dbReference type="PROSITE" id="PS50043"/>
    </source>
</evidence>
<dbReference type="PROSITE" id="PS00622">
    <property type="entry name" value="HTH_LUXR_1"/>
    <property type="match status" value="1"/>
</dbReference>
<organism evidence="5 6">
    <name type="scientific">Albidovulum aquaemixtae</name>
    <dbReference type="NCBI Taxonomy" id="1542388"/>
    <lineage>
        <taxon>Bacteria</taxon>
        <taxon>Pseudomonadati</taxon>
        <taxon>Pseudomonadota</taxon>
        <taxon>Alphaproteobacteria</taxon>
        <taxon>Rhodobacterales</taxon>
        <taxon>Paracoccaceae</taxon>
        <taxon>Albidovulum</taxon>
    </lineage>
</organism>
<dbReference type="GO" id="GO:0006355">
    <property type="term" value="P:regulation of DNA-templated transcription"/>
    <property type="evidence" value="ECO:0007669"/>
    <property type="project" value="InterPro"/>
</dbReference>
<gene>
    <name evidence="5" type="primary">desR</name>
    <name evidence="5" type="ORF">DEA8626_03035</name>
</gene>
<dbReference type="Pfam" id="PF00196">
    <property type="entry name" value="GerE"/>
    <property type="match status" value="1"/>
</dbReference>
<keyword evidence="6" id="KW-1185">Reference proteome</keyword>